<dbReference type="GO" id="GO:0004494">
    <property type="term" value="F:methylmalonyl-CoA mutase activity"/>
    <property type="evidence" value="ECO:0007669"/>
    <property type="project" value="UniProtKB-EC"/>
</dbReference>
<sequence length="585" mass="61112">MTSPEGAVEGGLDEPTGLEPEQGSLELLGPDDDWQPADWEKATAAVLRKSRRMREEDPDSLVWEKLTRTTLDDIPVTPLGTASLLDDLLTAGRPARAGDWDVRAHLAAGPAKAGNEALLVDLEGGVTSVWVEADAETDLAVLLEGVLIDLAPVVLDAPTAPGAVAEAFLAHAGDTDLAAGTNLGVSATAPADDLVAVARLAAERGMLGVVVDGTRVHDRGASDAQELGWAMAAGARALRVLTEAGMGVDDAAGLVELRLAVTDEQFASIAKLRAARRLWARVLELSGATPGVVAQRLHAVTSRPMMSRYDPWVNMLRTTVAAFAAGVGGADSVTVLPFDAPLGRPDAFGRRIARNTSHLLIDEAHVAHVADPAGGSYAVEKLTDDLAVAAWEVLGRLDTPEGPDEAALEEMVARTVERRDQQVATRERPLTGLTEFPNLAEELPEREPYDGWSGVRSYGQAFEAMRDEPPAARVLLATLGPVAAHTARATFATNLLAAGGVGVDVAGPTEGPEDLVAAHDGHTVVCLAGADAAYDEWGQGAAEALRAAGATHVVVAGKPREWADDSCAMGVDALAFLTRTREALA</sequence>
<dbReference type="AlphaFoldDB" id="A0A7Y9JQW3"/>
<name>A0A7Y9JQW3_9ACTN</name>
<feature type="domain" description="Methylmalonyl-CoA mutase alpha/beta chain catalytic" evidence="3">
    <location>
        <begin position="209"/>
        <end position="467"/>
    </location>
</feature>
<dbReference type="InterPro" id="IPR006099">
    <property type="entry name" value="MeMalonylCoA_mutase_a/b_cat"/>
</dbReference>
<evidence type="ECO:0000256" key="1">
    <source>
        <dbReference type="ARBA" id="ARBA00011870"/>
    </source>
</evidence>
<protein>
    <submittedName>
        <fullName evidence="4">Methylmalonyl-CoA mutase</fullName>
        <ecNumber evidence="4">5.4.99.2</ecNumber>
    </submittedName>
</protein>
<reference evidence="4 5" key="1">
    <citation type="submission" date="2020-07" db="EMBL/GenBank/DDBJ databases">
        <title>Sequencing the genomes of 1000 actinobacteria strains.</title>
        <authorList>
            <person name="Klenk H.-P."/>
        </authorList>
    </citation>
    <scope>NUCLEOTIDE SEQUENCE [LARGE SCALE GENOMIC DNA]</scope>
    <source>
        <strain evidence="4 5">DSM 18965</strain>
    </source>
</reference>
<dbReference type="EC" id="5.4.99.2" evidence="4"/>
<feature type="region of interest" description="Disordered" evidence="2">
    <location>
        <begin position="1"/>
        <end position="39"/>
    </location>
</feature>
<dbReference type="GO" id="GO:0031419">
    <property type="term" value="F:cobalamin binding"/>
    <property type="evidence" value="ECO:0007669"/>
    <property type="project" value="UniProtKB-KW"/>
</dbReference>
<dbReference type="Gene3D" id="3.40.50.280">
    <property type="entry name" value="Cobalamin-binding domain"/>
    <property type="match status" value="1"/>
</dbReference>
<dbReference type="EMBL" id="JACCBE010000001">
    <property type="protein sequence ID" value="NYD56094.1"/>
    <property type="molecule type" value="Genomic_DNA"/>
</dbReference>
<dbReference type="Gene3D" id="3.20.20.240">
    <property type="entry name" value="Methylmalonyl-CoA mutase"/>
    <property type="match status" value="1"/>
</dbReference>
<dbReference type="Pfam" id="PF01642">
    <property type="entry name" value="MM_CoA_mutase"/>
    <property type="match status" value="1"/>
</dbReference>
<dbReference type="GO" id="GO:0005737">
    <property type="term" value="C:cytoplasm"/>
    <property type="evidence" value="ECO:0007669"/>
    <property type="project" value="TreeGrafter"/>
</dbReference>
<dbReference type="PANTHER" id="PTHR48101">
    <property type="entry name" value="METHYLMALONYL-COA MUTASE, MITOCHONDRIAL-RELATED"/>
    <property type="match status" value="1"/>
</dbReference>
<evidence type="ECO:0000256" key="2">
    <source>
        <dbReference type="SAM" id="MobiDB-lite"/>
    </source>
</evidence>
<gene>
    <name evidence="4" type="ORF">BKA08_000332</name>
</gene>
<evidence type="ECO:0000259" key="3">
    <source>
        <dbReference type="Pfam" id="PF01642"/>
    </source>
</evidence>
<dbReference type="RefSeq" id="WP_179614035.1">
    <property type="nucleotide sequence ID" value="NZ_CP059163.1"/>
</dbReference>
<keyword evidence="5" id="KW-1185">Reference proteome</keyword>
<comment type="caution">
    <text evidence="4">The sequence shown here is derived from an EMBL/GenBank/DDBJ whole genome shotgun (WGS) entry which is preliminary data.</text>
</comment>
<dbReference type="Proteomes" id="UP000516957">
    <property type="component" value="Unassembled WGS sequence"/>
</dbReference>
<dbReference type="InterPro" id="IPR016176">
    <property type="entry name" value="Cbl-dep_enz_cat"/>
</dbReference>
<dbReference type="PANTHER" id="PTHR48101:SF4">
    <property type="entry name" value="METHYLMALONYL-COA MUTASE, MITOCHONDRIAL"/>
    <property type="match status" value="1"/>
</dbReference>
<accession>A0A7Y9JQW3</accession>
<dbReference type="GO" id="GO:0019678">
    <property type="term" value="P:propionate metabolic process, methylmalonyl pathway"/>
    <property type="evidence" value="ECO:0007669"/>
    <property type="project" value="TreeGrafter"/>
</dbReference>
<dbReference type="SUPFAM" id="SSF51703">
    <property type="entry name" value="Cobalamin (vitamin B12)-dependent enzymes"/>
    <property type="match status" value="1"/>
</dbReference>
<keyword evidence="4" id="KW-0413">Isomerase</keyword>
<organism evidence="4 5">
    <name type="scientific">Nocardioides marinisabuli</name>
    <dbReference type="NCBI Taxonomy" id="419476"/>
    <lineage>
        <taxon>Bacteria</taxon>
        <taxon>Bacillati</taxon>
        <taxon>Actinomycetota</taxon>
        <taxon>Actinomycetes</taxon>
        <taxon>Propionibacteriales</taxon>
        <taxon>Nocardioidaceae</taxon>
        <taxon>Nocardioides</taxon>
    </lineage>
</organism>
<evidence type="ECO:0000313" key="5">
    <source>
        <dbReference type="Proteomes" id="UP000516957"/>
    </source>
</evidence>
<evidence type="ECO:0000313" key="4">
    <source>
        <dbReference type="EMBL" id="NYD56094.1"/>
    </source>
</evidence>
<comment type="subunit">
    <text evidence="1">Heterodimer of an alpha and a beta chain.</text>
</comment>
<proteinExistence type="predicted"/>